<dbReference type="PANTHER" id="PTHR45638">
    <property type="entry name" value="CYCLIC NUCLEOTIDE-GATED CATION CHANNEL SUBUNIT A"/>
    <property type="match status" value="1"/>
</dbReference>
<keyword evidence="4 8" id="KW-1133">Transmembrane helix</keyword>
<proteinExistence type="predicted"/>
<keyword evidence="7" id="KW-1071">Ligand-gated ion channel</keyword>
<feature type="transmembrane region" description="Helical" evidence="8">
    <location>
        <begin position="37"/>
        <end position="56"/>
    </location>
</feature>
<gene>
    <name evidence="10" type="ORF">AM588_10005752</name>
</gene>
<feature type="transmembrane region" description="Helical" evidence="8">
    <location>
        <begin position="331"/>
        <end position="350"/>
    </location>
</feature>
<dbReference type="GO" id="GO:0016020">
    <property type="term" value="C:membrane"/>
    <property type="evidence" value="ECO:0007669"/>
    <property type="project" value="UniProtKB-SubCell"/>
</dbReference>
<keyword evidence="5" id="KW-0406">Ion transport</keyword>
<evidence type="ECO:0000256" key="1">
    <source>
        <dbReference type="ARBA" id="ARBA00004141"/>
    </source>
</evidence>
<dbReference type="InterPro" id="IPR050866">
    <property type="entry name" value="CNG_cation_channel"/>
</dbReference>
<dbReference type="Proteomes" id="UP000054636">
    <property type="component" value="Unassembled WGS sequence"/>
</dbReference>
<dbReference type="InterPro" id="IPR018490">
    <property type="entry name" value="cNMP-bd_dom_sf"/>
</dbReference>
<dbReference type="GO" id="GO:0005221">
    <property type="term" value="F:intracellularly cyclic nucleotide-activated monoatomic cation channel activity"/>
    <property type="evidence" value="ECO:0007669"/>
    <property type="project" value="InterPro"/>
</dbReference>
<evidence type="ECO:0000256" key="4">
    <source>
        <dbReference type="ARBA" id="ARBA00022989"/>
    </source>
</evidence>
<feature type="transmembrane region" description="Helical" evidence="8">
    <location>
        <begin position="291"/>
        <end position="311"/>
    </location>
</feature>
<evidence type="ECO:0000313" key="10">
    <source>
        <dbReference type="EMBL" id="KUF92990.1"/>
    </source>
</evidence>
<dbReference type="SUPFAM" id="SSF81324">
    <property type="entry name" value="Voltage-gated potassium channels"/>
    <property type="match status" value="1"/>
</dbReference>
<dbReference type="PANTHER" id="PTHR45638:SF11">
    <property type="entry name" value="CYCLIC NUCLEOTIDE-GATED CATION CHANNEL SUBUNIT A"/>
    <property type="match status" value="1"/>
</dbReference>
<accession>A0A0W8D9D2</accession>
<keyword evidence="7" id="KW-0407">Ion channel</keyword>
<protein>
    <recommendedName>
        <fullName evidence="9">Cyclic nucleotide-binding domain-containing protein</fullName>
    </recommendedName>
</protein>
<dbReference type="SUPFAM" id="SSF51206">
    <property type="entry name" value="cAMP-binding domain-like"/>
    <property type="match status" value="1"/>
</dbReference>
<evidence type="ECO:0000256" key="6">
    <source>
        <dbReference type="ARBA" id="ARBA00023136"/>
    </source>
</evidence>
<reference evidence="10 11" key="1">
    <citation type="submission" date="2015-11" db="EMBL/GenBank/DDBJ databases">
        <title>Genomes and virulence difference between two physiological races of Phytophthora nicotianae.</title>
        <authorList>
            <person name="Liu H."/>
            <person name="Ma X."/>
            <person name="Yu H."/>
            <person name="Fang D."/>
            <person name="Li Y."/>
            <person name="Wang X."/>
            <person name="Wang W."/>
            <person name="Dong Y."/>
            <person name="Xiao B."/>
        </authorList>
    </citation>
    <scope>NUCLEOTIDE SEQUENCE [LARGE SCALE GENOMIC DNA]</scope>
    <source>
        <strain evidence="11">race 1</strain>
    </source>
</reference>
<dbReference type="SMART" id="SM00100">
    <property type="entry name" value="cNMP"/>
    <property type="match status" value="1"/>
</dbReference>
<keyword evidence="2" id="KW-0813">Transport</keyword>
<dbReference type="Gene3D" id="1.10.287.70">
    <property type="match status" value="1"/>
</dbReference>
<dbReference type="Pfam" id="PF00520">
    <property type="entry name" value="Ion_trans"/>
    <property type="match status" value="1"/>
</dbReference>
<organism evidence="10 11">
    <name type="scientific">Phytophthora nicotianae</name>
    <name type="common">Potato buckeye rot agent</name>
    <name type="synonym">Phytophthora parasitica</name>
    <dbReference type="NCBI Taxonomy" id="4792"/>
    <lineage>
        <taxon>Eukaryota</taxon>
        <taxon>Sar</taxon>
        <taxon>Stramenopiles</taxon>
        <taxon>Oomycota</taxon>
        <taxon>Peronosporomycetes</taxon>
        <taxon>Peronosporales</taxon>
        <taxon>Peronosporaceae</taxon>
        <taxon>Phytophthora</taxon>
    </lineage>
</organism>
<keyword evidence="6 8" id="KW-0472">Membrane</keyword>
<dbReference type="Gene3D" id="1.10.287.630">
    <property type="entry name" value="Helix hairpin bin"/>
    <property type="match status" value="1"/>
</dbReference>
<evidence type="ECO:0000259" key="9">
    <source>
        <dbReference type="PROSITE" id="PS50042"/>
    </source>
</evidence>
<comment type="caution">
    <text evidence="10">The sequence shown here is derived from an EMBL/GenBank/DDBJ whole genome shotgun (WGS) entry which is preliminary data.</text>
</comment>
<dbReference type="InterPro" id="IPR000595">
    <property type="entry name" value="cNMP-bd_dom"/>
</dbReference>
<dbReference type="InterPro" id="IPR005821">
    <property type="entry name" value="Ion_trans_dom"/>
</dbReference>
<dbReference type="AlphaFoldDB" id="A0A0W8D9D2"/>
<dbReference type="EMBL" id="LNFP01000424">
    <property type="protein sequence ID" value="KUF92990.1"/>
    <property type="molecule type" value="Genomic_DNA"/>
</dbReference>
<comment type="subcellular location">
    <subcellularLocation>
        <location evidence="1">Membrane</location>
        <topology evidence="1">Multi-pass membrane protein</topology>
    </subcellularLocation>
</comment>
<feature type="transmembrane region" description="Helical" evidence="8">
    <location>
        <begin position="575"/>
        <end position="596"/>
    </location>
</feature>
<evidence type="ECO:0000256" key="7">
    <source>
        <dbReference type="ARBA" id="ARBA00023286"/>
    </source>
</evidence>
<evidence type="ECO:0000256" key="3">
    <source>
        <dbReference type="ARBA" id="ARBA00022692"/>
    </source>
</evidence>
<name>A0A0W8D9D2_PHYNI</name>
<evidence type="ECO:0000256" key="5">
    <source>
        <dbReference type="ARBA" id="ARBA00023065"/>
    </source>
</evidence>
<feature type="domain" description="Cyclic nucleotide-binding" evidence="9">
    <location>
        <begin position="675"/>
        <end position="789"/>
    </location>
</feature>
<evidence type="ECO:0000313" key="11">
    <source>
        <dbReference type="Proteomes" id="UP000054636"/>
    </source>
</evidence>
<dbReference type="PROSITE" id="PS50042">
    <property type="entry name" value="CNMP_BINDING_3"/>
    <property type="match status" value="1"/>
</dbReference>
<dbReference type="Pfam" id="PF00027">
    <property type="entry name" value="cNMP_binding"/>
    <property type="match status" value="1"/>
</dbReference>
<dbReference type="InterPro" id="IPR014710">
    <property type="entry name" value="RmlC-like_jellyroll"/>
</dbReference>
<dbReference type="Gene3D" id="2.60.120.10">
    <property type="entry name" value="Jelly Rolls"/>
    <property type="match status" value="1"/>
</dbReference>
<dbReference type="CDD" id="cd00038">
    <property type="entry name" value="CAP_ED"/>
    <property type="match status" value="1"/>
</dbReference>
<sequence>MFYANFVVMMIYLPSARYHSELLGLTPENVGETVKSVFIFGYLEFLSFALLALMLYRRYGLQAFYHLAFVLETQVVRIQGKVIMWMLLILAFRVDHFVTTDGMRFLENYESRNRPSERGLSRKRRPRGSIHGHELHQSFGITNLPSGAARAHRRQRKLKRSQSLPLFDRHFAHMIREELQDSNAKESESKLNLGFELLQRCRQPEFSSLFRIYLTWLKHEKRWSQWYSQQTERFTWLRSFSSSSSASENSRTMSFFDSGHDRTASTSSLPDRSTSSKAEDFVNLLSRCYRLWEWVVVFVGLFYAVTIPFFVCFASDLETFHEDHEDEIALAHWERIVICVDLVCIADFLLKHSAFRRVLALSDGGSTDVPTAAPQPLAPPPLTSMRSTKSLVSTAPQPTIQKRKSWWKQHVNTHLWLDIMTSLPFDILLYIPPLSKSSMTDHRWFYLSLFQLNKIPRILESIEASERLTQFLAVDLNLPIGESRLHFIRTVCVYLLSGHWIGCLWFRLGLHAYHFYGDSWLSTYKMLAVDYFGELSEIPTSRRYLRSLHFAIGSITTVFYGDVVSMNAIETVVEIAFIVVCILIFGVLVGAQGEMIEANYKHKMLFEQNLMELYHFLKNNDVPRDVRQRLRLYYTNTWLKYHGHDDLEGVRGLSTLLVEDIAQYTLRSFANRVSILKSCDESFLRSLLTCLKHIICSSSEAVVRKGDVDRSMYFIAKGKILVQGPGFELVKQEGDFFGELSLLYGIPRSATCSSLGVSLLYVLEWETYERLLADYPEYREQNRREWVIVSTVLKTGESRFRSIIDIVARMEKADWVLVDQIIRKAKSLK</sequence>
<evidence type="ECO:0000256" key="8">
    <source>
        <dbReference type="SAM" id="Phobius"/>
    </source>
</evidence>
<evidence type="ECO:0000256" key="2">
    <source>
        <dbReference type="ARBA" id="ARBA00022448"/>
    </source>
</evidence>
<keyword evidence="3 8" id="KW-0812">Transmembrane</keyword>
<dbReference type="GO" id="GO:0044877">
    <property type="term" value="F:protein-containing complex binding"/>
    <property type="evidence" value="ECO:0007669"/>
    <property type="project" value="TreeGrafter"/>
</dbReference>